<dbReference type="SUPFAM" id="SSF54909">
    <property type="entry name" value="Dimeric alpha+beta barrel"/>
    <property type="match status" value="1"/>
</dbReference>
<dbReference type="Pfam" id="PF03992">
    <property type="entry name" value="ABM"/>
    <property type="match status" value="1"/>
</dbReference>
<dbReference type="Gene3D" id="3.30.70.100">
    <property type="match status" value="1"/>
</dbReference>
<dbReference type="InterPro" id="IPR007138">
    <property type="entry name" value="ABM_dom"/>
</dbReference>
<protein>
    <recommendedName>
        <fullName evidence="1">ABM domain-containing protein</fullName>
    </recommendedName>
</protein>
<dbReference type="Proteomes" id="UP001055219">
    <property type="component" value="Unassembled WGS sequence"/>
</dbReference>
<accession>A0A9P9Y2I2</accession>
<keyword evidence="3" id="KW-1185">Reference proteome</keyword>
<comment type="caution">
    <text evidence="2">The sequence shown here is derived from an EMBL/GenBank/DDBJ whole genome shotgun (WGS) entry which is preliminary data.</text>
</comment>
<proteinExistence type="predicted"/>
<dbReference type="EMBL" id="JAGIXG020000015">
    <property type="protein sequence ID" value="KAI6782146.1"/>
    <property type="molecule type" value="Genomic_DNA"/>
</dbReference>
<reference evidence="2" key="2">
    <citation type="submission" date="2022-07" db="EMBL/GenBank/DDBJ databases">
        <authorList>
            <person name="Goncalves M.F.M."/>
            <person name="Hilario S."/>
            <person name="Van De Peer Y."/>
            <person name="Esteves A.C."/>
            <person name="Alves A."/>
        </authorList>
    </citation>
    <scope>NUCLEOTIDE SEQUENCE</scope>
    <source>
        <strain evidence="2">MUM 19.33</strain>
    </source>
</reference>
<sequence>MPPIELTAIVTPKSPEKGQRFLELFQRCVEYVEANEKDYVHRYEMHKGIKDKDGNVQYVVLEGYKDKEGLDKHMKTKPVVELLEAISKEELTETKIIMTTKGPGIAPKL</sequence>
<evidence type="ECO:0000259" key="1">
    <source>
        <dbReference type="Pfam" id="PF03992"/>
    </source>
</evidence>
<feature type="domain" description="ABM" evidence="1">
    <location>
        <begin position="15"/>
        <end position="78"/>
    </location>
</feature>
<dbReference type="OrthoDB" id="10011777at2759"/>
<reference evidence="2" key="1">
    <citation type="journal article" date="2021" name="J Fungi (Basel)">
        <title>Genomic and Metabolomic Analyses of the Marine Fungus Emericellopsis cladophorae: Insights into Saltwater Adaptability Mechanisms and Its Biosynthetic Potential.</title>
        <authorList>
            <person name="Goncalves M.F.M."/>
            <person name="Hilario S."/>
            <person name="Van de Peer Y."/>
            <person name="Esteves A.C."/>
            <person name="Alves A."/>
        </authorList>
    </citation>
    <scope>NUCLEOTIDE SEQUENCE</scope>
    <source>
        <strain evidence="2">MUM 19.33</strain>
    </source>
</reference>
<dbReference type="GeneID" id="75828895"/>
<dbReference type="AlphaFoldDB" id="A0A9P9Y2I2"/>
<evidence type="ECO:0000313" key="3">
    <source>
        <dbReference type="Proteomes" id="UP001055219"/>
    </source>
</evidence>
<gene>
    <name evidence="2" type="ORF">J7T54_002383</name>
</gene>
<dbReference type="RefSeq" id="XP_051363002.1">
    <property type="nucleotide sequence ID" value="XM_051505556.1"/>
</dbReference>
<organism evidence="2 3">
    <name type="scientific">Emericellopsis cladophorae</name>
    <dbReference type="NCBI Taxonomy" id="2686198"/>
    <lineage>
        <taxon>Eukaryota</taxon>
        <taxon>Fungi</taxon>
        <taxon>Dikarya</taxon>
        <taxon>Ascomycota</taxon>
        <taxon>Pezizomycotina</taxon>
        <taxon>Sordariomycetes</taxon>
        <taxon>Hypocreomycetidae</taxon>
        <taxon>Hypocreales</taxon>
        <taxon>Bionectriaceae</taxon>
        <taxon>Emericellopsis</taxon>
    </lineage>
</organism>
<dbReference type="InterPro" id="IPR011008">
    <property type="entry name" value="Dimeric_a/b-barrel"/>
</dbReference>
<evidence type="ECO:0000313" key="2">
    <source>
        <dbReference type="EMBL" id="KAI6782146.1"/>
    </source>
</evidence>
<name>A0A9P9Y2I2_9HYPO</name>